<protein>
    <submittedName>
        <fullName evidence="1">DUF885 family protein</fullName>
    </submittedName>
</protein>
<dbReference type="Proteomes" id="UP000274661">
    <property type="component" value="Unassembled WGS sequence"/>
</dbReference>
<sequence length="612" mass="68248">MDRRHFLASAGAATAFVGLEAAAAPVRRAARLAGAGQRDAALNALFDRIFNEQVRDHPTYASFLGLDKGPNAALKFKLDTRPATVSRAADLAANRRHLAELNAFDPARLSPMARLNREIVIYDLETNMFGPTHFDFDDAQRPYVLSQQDGAYFSIPDFLNTGHTIDNARDAEAYLARLSQFPAVLDAEAAEQRRQAARGYVAPGWSLDLVLKQMQALRSPAPEQNTMTVSLVTRTRAKNIPGNWQARAAAIVRGQVYPALDRQIAMVRELRGRTPAGDGVWRVPHGDAVYAAALREATTTDYTPDQVHQLGLDQVREIEGQLDPLLRAAGMTQGSVGQRLTALNKSPEQLYPDTDEGRRQLIDSLNAGVRDMEARLPRAFATLPKQPLEIRRVPVEIQEGAPNGYYNPASLDGTRPAIYFINLKSTTDWPKYSLPALTFHEGVPGHHLQGSIAQQSGDLPMLRRNQFYSAYGEGWALYAEQLADELGAYKGIERAGYLQSYLFRAARLVVDTGLNHKRWSREQATDYMVQTTGFARPRTQREVERYCASPGQACSYKIGHLAWNRLRRESQQALGSKFDLRQFHEVLKDGAMPLTILERRVRERTQAQLRSA</sequence>
<dbReference type="Pfam" id="PF05960">
    <property type="entry name" value="DUF885"/>
    <property type="match status" value="1"/>
</dbReference>
<dbReference type="PANTHER" id="PTHR33361">
    <property type="entry name" value="GLR0591 PROTEIN"/>
    <property type="match status" value="1"/>
</dbReference>
<dbReference type="EMBL" id="RWJF01000001">
    <property type="protein sequence ID" value="RST31411.1"/>
    <property type="molecule type" value="Genomic_DNA"/>
</dbReference>
<dbReference type="PROSITE" id="PS51318">
    <property type="entry name" value="TAT"/>
    <property type="match status" value="1"/>
</dbReference>
<name>A0A429VBZ2_9SPHN</name>
<accession>A0A429VBZ2</accession>
<dbReference type="OrthoDB" id="9763405at2"/>
<organism evidence="1 2">
    <name type="scientific">Sphingomonas ginkgonis</name>
    <dbReference type="NCBI Taxonomy" id="2315330"/>
    <lineage>
        <taxon>Bacteria</taxon>
        <taxon>Pseudomonadati</taxon>
        <taxon>Pseudomonadota</taxon>
        <taxon>Alphaproteobacteria</taxon>
        <taxon>Sphingomonadales</taxon>
        <taxon>Sphingomonadaceae</taxon>
        <taxon>Sphingomonas</taxon>
    </lineage>
</organism>
<proteinExistence type="predicted"/>
<reference evidence="1 2" key="1">
    <citation type="submission" date="2018-12" db="EMBL/GenBank/DDBJ databases">
        <title>Sphingomonas sp. HMF7854 Genome sequencing and assembly.</title>
        <authorList>
            <person name="Cha I."/>
            <person name="Kang H."/>
            <person name="Kim H."/>
            <person name="Kang J."/>
            <person name="Joh K."/>
        </authorList>
    </citation>
    <scope>NUCLEOTIDE SEQUENCE [LARGE SCALE GENOMIC DNA]</scope>
    <source>
        <strain evidence="1 2">HMF7854</strain>
    </source>
</reference>
<dbReference type="RefSeq" id="WP_126719239.1">
    <property type="nucleotide sequence ID" value="NZ_RWJF01000001.1"/>
</dbReference>
<gene>
    <name evidence="1" type="ORF">HMF7854_11590</name>
</gene>
<evidence type="ECO:0000313" key="2">
    <source>
        <dbReference type="Proteomes" id="UP000274661"/>
    </source>
</evidence>
<dbReference type="AlphaFoldDB" id="A0A429VBZ2"/>
<dbReference type="InterPro" id="IPR010281">
    <property type="entry name" value="DUF885"/>
</dbReference>
<evidence type="ECO:0000313" key="1">
    <source>
        <dbReference type="EMBL" id="RST31411.1"/>
    </source>
</evidence>
<dbReference type="PANTHER" id="PTHR33361:SF2">
    <property type="entry name" value="DUF885 DOMAIN-CONTAINING PROTEIN"/>
    <property type="match status" value="1"/>
</dbReference>
<comment type="caution">
    <text evidence="1">The sequence shown here is derived from an EMBL/GenBank/DDBJ whole genome shotgun (WGS) entry which is preliminary data.</text>
</comment>
<keyword evidence="2" id="KW-1185">Reference proteome</keyword>
<dbReference type="InterPro" id="IPR006311">
    <property type="entry name" value="TAT_signal"/>
</dbReference>